<dbReference type="InterPro" id="IPR034016">
    <property type="entry name" value="M1_APN-typ"/>
</dbReference>
<evidence type="ECO:0008006" key="17">
    <source>
        <dbReference type="Google" id="ProtNLM"/>
    </source>
</evidence>
<evidence type="ECO:0000256" key="11">
    <source>
        <dbReference type="SAM" id="SignalP"/>
    </source>
</evidence>
<dbReference type="InterPro" id="IPR042097">
    <property type="entry name" value="Aminopeptidase_N-like_N_sf"/>
</dbReference>
<dbReference type="EMBL" id="JAUCMV010000003">
    <property type="protein sequence ID" value="KAK0409516.1"/>
    <property type="molecule type" value="Genomic_DNA"/>
</dbReference>
<evidence type="ECO:0000259" key="13">
    <source>
        <dbReference type="Pfam" id="PF11838"/>
    </source>
</evidence>
<keyword evidence="2" id="KW-0031">Aminopeptidase</keyword>
<keyword evidence="4 9" id="KW-0479">Metal-binding</keyword>
<keyword evidence="6 9" id="KW-0862">Zinc</keyword>
<dbReference type="Gene3D" id="2.60.40.1910">
    <property type="match status" value="2"/>
</dbReference>
<evidence type="ECO:0000259" key="12">
    <source>
        <dbReference type="Pfam" id="PF01433"/>
    </source>
</evidence>
<dbReference type="GO" id="GO:0008270">
    <property type="term" value="F:zinc ion binding"/>
    <property type="evidence" value="ECO:0007669"/>
    <property type="project" value="InterPro"/>
</dbReference>
<dbReference type="InterPro" id="IPR014782">
    <property type="entry name" value="Peptidase_M1_dom"/>
</dbReference>
<accession>A0AA39LTF5</accession>
<feature type="domain" description="Aminopeptidase N-like N-terminal" evidence="14">
    <location>
        <begin position="979"/>
        <end position="1180"/>
    </location>
</feature>
<dbReference type="GO" id="GO:0005737">
    <property type="term" value="C:cytoplasm"/>
    <property type="evidence" value="ECO:0007669"/>
    <property type="project" value="TreeGrafter"/>
</dbReference>
<keyword evidence="3" id="KW-0645">Protease</keyword>
<keyword evidence="5" id="KW-0378">Hydrolase</keyword>
<evidence type="ECO:0000313" key="16">
    <source>
        <dbReference type="Proteomes" id="UP001175271"/>
    </source>
</evidence>
<dbReference type="PANTHER" id="PTHR11533:SF293">
    <property type="entry name" value="AMINOPEPTIDASE-2-RELATED"/>
    <property type="match status" value="1"/>
</dbReference>
<evidence type="ECO:0000256" key="8">
    <source>
        <dbReference type="PIRSR" id="PIRSR634016-1"/>
    </source>
</evidence>
<evidence type="ECO:0000259" key="14">
    <source>
        <dbReference type="Pfam" id="PF17900"/>
    </source>
</evidence>
<dbReference type="InterPro" id="IPR024571">
    <property type="entry name" value="ERAP1-like_C_dom"/>
</dbReference>
<dbReference type="Gene3D" id="1.25.50.20">
    <property type="match status" value="2"/>
</dbReference>
<dbReference type="InterPro" id="IPR045357">
    <property type="entry name" value="Aminopeptidase_N-like_N"/>
</dbReference>
<dbReference type="GO" id="GO:0006508">
    <property type="term" value="P:proteolysis"/>
    <property type="evidence" value="ECO:0007669"/>
    <property type="project" value="UniProtKB-KW"/>
</dbReference>
<gene>
    <name evidence="15" type="ORF">QR680_004590</name>
</gene>
<comment type="cofactor">
    <cofactor evidence="9">
        <name>Zn(2+)</name>
        <dbReference type="ChEBI" id="CHEBI:29105"/>
    </cofactor>
    <text evidence="9">Binds 1 zinc ion per subunit.</text>
</comment>
<dbReference type="CDD" id="cd09601">
    <property type="entry name" value="M1_APN-Q_like"/>
    <property type="match status" value="2"/>
</dbReference>
<feature type="chain" id="PRO_5041286193" description="Aminopeptidase" evidence="11">
    <location>
        <begin position="17"/>
        <end position="1862"/>
    </location>
</feature>
<dbReference type="Pfam" id="PF17900">
    <property type="entry name" value="Peptidase_M1_N"/>
    <property type="match status" value="2"/>
</dbReference>
<evidence type="ECO:0000256" key="9">
    <source>
        <dbReference type="PIRSR" id="PIRSR634016-3"/>
    </source>
</evidence>
<dbReference type="GO" id="GO:0070006">
    <property type="term" value="F:metalloaminopeptidase activity"/>
    <property type="evidence" value="ECO:0007669"/>
    <property type="project" value="TreeGrafter"/>
</dbReference>
<dbReference type="Proteomes" id="UP001175271">
    <property type="component" value="Unassembled WGS sequence"/>
</dbReference>
<dbReference type="PRINTS" id="PR00756">
    <property type="entry name" value="ALADIPTASE"/>
</dbReference>
<keyword evidence="7" id="KW-0482">Metalloprotease</keyword>
<dbReference type="SUPFAM" id="SSF55486">
    <property type="entry name" value="Metalloproteases ('zincins'), catalytic domain"/>
    <property type="match status" value="2"/>
</dbReference>
<feature type="domain" description="ERAP1-like C-terminal" evidence="13">
    <location>
        <begin position="604"/>
        <end position="913"/>
    </location>
</feature>
<evidence type="ECO:0000256" key="7">
    <source>
        <dbReference type="ARBA" id="ARBA00023049"/>
    </source>
</evidence>
<feature type="signal peptide" evidence="11">
    <location>
        <begin position="1"/>
        <end position="16"/>
    </location>
</feature>
<dbReference type="GO" id="GO:0043171">
    <property type="term" value="P:peptide catabolic process"/>
    <property type="evidence" value="ECO:0007669"/>
    <property type="project" value="TreeGrafter"/>
</dbReference>
<dbReference type="FunFam" id="1.10.390.10:FF:000013">
    <property type="entry name" value="Aminopeptidase N"/>
    <property type="match status" value="1"/>
</dbReference>
<evidence type="ECO:0000256" key="1">
    <source>
        <dbReference type="ARBA" id="ARBA00010136"/>
    </source>
</evidence>
<evidence type="ECO:0000256" key="4">
    <source>
        <dbReference type="ARBA" id="ARBA00022723"/>
    </source>
</evidence>
<feature type="binding site" evidence="9">
    <location>
        <position position="369"/>
    </location>
    <ligand>
        <name>Zn(2+)</name>
        <dbReference type="ChEBI" id="CHEBI:29105"/>
        <note>catalytic</note>
    </ligand>
</feature>
<dbReference type="Gene3D" id="2.60.40.1730">
    <property type="entry name" value="tricorn interacting facor f3 domain"/>
    <property type="match status" value="2"/>
</dbReference>
<feature type="binding site" evidence="9">
    <location>
        <position position="373"/>
    </location>
    <ligand>
        <name>Zn(2+)</name>
        <dbReference type="ChEBI" id="CHEBI:29105"/>
        <note>catalytic</note>
    </ligand>
</feature>
<keyword evidence="16" id="KW-1185">Reference proteome</keyword>
<evidence type="ECO:0000256" key="10">
    <source>
        <dbReference type="PIRSR" id="PIRSR634016-4"/>
    </source>
</evidence>
<feature type="domain" description="Aminopeptidase N-like N-terminal" evidence="14">
    <location>
        <begin position="67"/>
        <end position="262"/>
    </location>
</feature>
<dbReference type="GO" id="GO:0005615">
    <property type="term" value="C:extracellular space"/>
    <property type="evidence" value="ECO:0007669"/>
    <property type="project" value="TreeGrafter"/>
</dbReference>
<dbReference type="InterPro" id="IPR027268">
    <property type="entry name" value="Peptidase_M4/M1_CTD_sf"/>
</dbReference>
<keyword evidence="11" id="KW-0732">Signal</keyword>
<dbReference type="PANTHER" id="PTHR11533">
    <property type="entry name" value="PROTEASE M1 ZINC METALLOPROTEASE"/>
    <property type="match status" value="1"/>
</dbReference>
<dbReference type="SUPFAM" id="SSF63737">
    <property type="entry name" value="Leukotriene A4 hydrolase N-terminal domain"/>
    <property type="match status" value="2"/>
</dbReference>
<dbReference type="GO" id="GO:0016020">
    <property type="term" value="C:membrane"/>
    <property type="evidence" value="ECO:0007669"/>
    <property type="project" value="TreeGrafter"/>
</dbReference>
<organism evidence="15 16">
    <name type="scientific">Steinernema hermaphroditum</name>
    <dbReference type="NCBI Taxonomy" id="289476"/>
    <lineage>
        <taxon>Eukaryota</taxon>
        <taxon>Metazoa</taxon>
        <taxon>Ecdysozoa</taxon>
        <taxon>Nematoda</taxon>
        <taxon>Chromadorea</taxon>
        <taxon>Rhabditida</taxon>
        <taxon>Tylenchina</taxon>
        <taxon>Panagrolaimomorpha</taxon>
        <taxon>Strongyloidoidea</taxon>
        <taxon>Steinernematidae</taxon>
        <taxon>Steinernema</taxon>
    </lineage>
</organism>
<feature type="binding site" evidence="9">
    <location>
        <position position="392"/>
    </location>
    <ligand>
        <name>Zn(2+)</name>
        <dbReference type="ChEBI" id="CHEBI:29105"/>
        <note>catalytic</note>
    </ligand>
</feature>
<feature type="domain" description="ERAP1-like C-terminal" evidence="13">
    <location>
        <begin position="1524"/>
        <end position="1816"/>
    </location>
</feature>
<dbReference type="Pfam" id="PF01433">
    <property type="entry name" value="Peptidase_M1"/>
    <property type="match status" value="2"/>
</dbReference>
<evidence type="ECO:0000256" key="5">
    <source>
        <dbReference type="ARBA" id="ARBA00022801"/>
    </source>
</evidence>
<evidence type="ECO:0000256" key="2">
    <source>
        <dbReference type="ARBA" id="ARBA00022438"/>
    </source>
</evidence>
<feature type="domain" description="Peptidase M1 membrane alanine aminopeptidase" evidence="12">
    <location>
        <begin position="1216"/>
        <end position="1423"/>
    </location>
</feature>
<evidence type="ECO:0000256" key="3">
    <source>
        <dbReference type="ARBA" id="ARBA00022670"/>
    </source>
</evidence>
<dbReference type="Pfam" id="PF11838">
    <property type="entry name" value="ERAP1_C"/>
    <property type="match status" value="2"/>
</dbReference>
<comment type="caution">
    <text evidence="15">The sequence shown here is derived from an EMBL/GenBank/DDBJ whole genome shotgun (WGS) entry which is preliminary data.</text>
</comment>
<dbReference type="InterPro" id="IPR050344">
    <property type="entry name" value="Peptidase_M1_aminopeptidases"/>
</dbReference>
<proteinExistence type="inferred from homology"/>
<evidence type="ECO:0000256" key="6">
    <source>
        <dbReference type="ARBA" id="ARBA00022833"/>
    </source>
</evidence>
<feature type="active site" description="Proton acceptor" evidence="8">
    <location>
        <position position="370"/>
    </location>
</feature>
<name>A0AA39LTF5_9BILA</name>
<reference evidence="15" key="1">
    <citation type="submission" date="2023-06" db="EMBL/GenBank/DDBJ databases">
        <title>Genomic analysis of the entomopathogenic nematode Steinernema hermaphroditum.</title>
        <authorList>
            <person name="Schwarz E.M."/>
            <person name="Heppert J.K."/>
            <person name="Baniya A."/>
            <person name="Schwartz H.T."/>
            <person name="Tan C.-H."/>
            <person name="Antoshechkin I."/>
            <person name="Sternberg P.W."/>
            <person name="Goodrich-Blair H."/>
            <person name="Dillman A.R."/>
        </authorList>
    </citation>
    <scope>NUCLEOTIDE SEQUENCE</scope>
    <source>
        <strain evidence="15">PS9179</strain>
        <tissue evidence="15">Whole animal</tissue>
    </source>
</reference>
<evidence type="ECO:0000313" key="15">
    <source>
        <dbReference type="EMBL" id="KAK0409516.1"/>
    </source>
</evidence>
<feature type="domain" description="Peptidase M1 membrane alanine aminopeptidase" evidence="12">
    <location>
        <begin position="297"/>
        <end position="522"/>
    </location>
</feature>
<sequence>MIFIAFLLAFAGFTASFEVFDPIANPIGPGPVIVPTEANLNSERAYKQQLDAAPQKPRLPHNVRAIEYNISVHPYFPAPDVVYPPERNFTFDGRLRFRFEALEDMDYIQLDALHIELSEIYGYDESGEKIRLTYVTYDSKFMRFTVAPLLGFDAGKQYVIEMVYRGLINNYMDAGLFYTTFIDKKGDRHYIIATHMEGSGFGAKSVFPCLDDPGFKAHFQITLSYPKSYVPLANTREYYGSTIGNGYLQVEFPRSILMSTYLVAFATGEFVSKEAYTPDNVLVRSWAWIGMEDYLQFAADTSAQCLYKMSQFANLSFPMDKTDQLGLPEFKAGAMENYGLIIYKYQYIAYNPKVHSTFNKFSAIRVMCHELSHQWFGDTVTAMWWDDLFLHEGFAAYWEYFAPLMVFPTQNTFLTTYFVSDNEETAFRSDADPALSHPIVYKDGPAFDDMTYNKGSSVIRMLRSVLGEDVFRTGLRRYIAKYKFQNANHTLLFDELTSAANDNNIVDWCKRLLNVNAFMDPWMLQQNFPLVSVVHSGNTETLVQAPFSDISTLPSSVYNYSWPIPIFYQTDPQSSHTEKAWLPPASEASCQSTGTTYPAGKYQLLNVDTLTFARVRYDDDSFQAILSALGTTNNISISSKVRLINDEVVYAKEKSQNGHPHPYENLLALMNLILPNSHPHPAIFETVHKTVDLLEGLLTSEKQTALYSQFVKKTIGPLCRQLGWETSDSWDQNIARERILPYCVRYNIQQDDKTPFVKIAMDYYGKLVGACGSYHNGTDSCNPLHPDIRKAVYCAAAMQNHQTIFHQLITFYVNQYQTDIYFYQEYQALLYGLSCAPNEKNLTSVIHHIANSNLVGSTELFYMATNPIAFQTFYDYLSASKNLQLVLKANLLDGYLNAMTFNVFDQARQTTLNQLFQNSISLLNADQQKTFKTYVDRTDEQVAWANKHSKDIIRWMNDNIIKKEGQVIWNKRLPAGAAKPSAYSLHIKPYLPGSPDMDPTQNFTFEATSSINFTLSYASNELTINAYRMIFKKIIVLDTNGAFLDVDLSRISYDFDNAMITITLPKVLPAHVEQFVKFEYIGFIYEIPHEGPDTNTFYSRIDGHKSWIFNTDFEGAPGLRSMIPCFDEPNYKAKWTITVTHMKDMTAISNMPATSISVPNSNIPWTTTTFQSTPDMSSYMVAICVGHFNSIQTVTKGGVLVRVFTWPGMEIHGETALKTAAGALDFFGEYFELPYQLPKLDIMALPEYTNFADAMENMGLVIGVYNDILVDTEYATTTEIMNAVHTVAHEVTHQWFGDMVTLEWWSYVFLNEGFAEHWFINAMNATYPEQAEAISYEKYFLTQKGLRYDTIPSIWSPIVVNTTSSYDPFGPETYQKGSAMLTHISTILGDEVLRKGIANYVKAHLFGNTQIGDLFESLTAEAQKEGLTDWANPPRPLNVTEAVEAYFYQIGYPVVKLSADSTQKTVSFSQSSFVDPSLMPPSTVYNYEWRVPMISDNPSGIGITWLLDQPLQKELCPSKWQIENFQGKGFFRVWYDGVTWAPILEQLKKDPSAIDPVTRASLMDDTYNLAERGSIDISQVLDLSLYLQNENTFAAWKVFEPLATKLRQLFKFFPENAKLLKHLSTISAHQQQNAMWTKTGNWAKDEFSALLNQFACQVGVTNCLQTASALFKNFTTVCQYSTTGTSSCSPVSPDNRRTMYCSGLAQDSSAFDLIYKLYHWFIDHNRYFQKDTANLLSALGCVADKSSRDRLVRDALSLKLNYQILYFIAENDASGTYLLDFLNANPTEVYDSPLDLSAYVTAMITGWSTEDQISELIHLGLDFNLSQHQRDVFTKAAASVQLNQYWLKRHGDSIKSWLNKHY</sequence>
<dbReference type="GO" id="GO:0042277">
    <property type="term" value="F:peptide binding"/>
    <property type="evidence" value="ECO:0007669"/>
    <property type="project" value="TreeGrafter"/>
</dbReference>
<feature type="site" description="Transition state stabilizer" evidence="10">
    <location>
        <position position="452"/>
    </location>
</feature>
<dbReference type="Gene3D" id="1.10.390.10">
    <property type="entry name" value="Neutral Protease Domain 2"/>
    <property type="match status" value="2"/>
</dbReference>
<dbReference type="InterPro" id="IPR001930">
    <property type="entry name" value="Peptidase_M1"/>
</dbReference>
<protein>
    <recommendedName>
        <fullName evidence="17">Aminopeptidase</fullName>
    </recommendedName>
</protein>
<comment type="similarity">
    <text evidence="1">Belongs to the peptidase M1 family.</text>
</comment>